<dbReference type="PIRSF" id="PIRSF028846">
    <property type="entry name" value="UCP028846"/>
    <property type="match status" value="1"/>
</dbReference>
<accession>A0A9D1CRA5</accession>
<reference evidence="1" key="1">
    <citation type="submission" date="2020-10" db="EMBL/GenBank/DDBJ databases">
        <authorList>
            <person name="Gilroy R."/>
        </authorList>
    </citation>
    <scope>NUCLEOTIDE SEQUENCE</scope>
    <source>
        <strain evidence="1">ChiSxjej2B14-6234</strain>
    </source>
</reference>
<dbReference type="GO" id="GO:0005975">
    <property type="term" value="P:carbohydrate metabolic process"/>
    <property type="evidence" value="ECO:0007669"/>
    <property type="project" value="InterPro"/>
</dbReference>
<dbReference type="PANTHER" id="PTHR31047:SF0">
    <property type="entry name" value="MEIOTICALLY UP-REGULATED GENE 157 PROTEIN"/>
    <property type="match status" value="1"/>
</dbReference>
<dbReference type="Proteomes" id="UP000886887">
    <property type="component" value="Unassembled WGS sequence"/>
</dbReference>
<sequence>MDIRQTIAGRLAPVETKLAAIPGLPEMFHQCFLNTLETTYQERDDGLPFIITGDIPAMWLRDSMAQVMHYVRFADDPDVARFIEGVIERQMRCVLIDPYANAFNDGPTGAKWSEDEPAQGPWIWERKYEVDSLCAPLHLAHVYRAQTGSTAFLTDTFHQGMRAIVEVFRREQRHEESPYYFIRTDCPPSDTLTRSGRGEPVAHTGMTWSGFRPSDDACRLGYLVPSNLFAAGVMADAAYFAALLGDEALAREATALREEILDGVAKYALVEHPNHGQIFAYETDGLGHYTLMDDANVPSLLSLPYLGLCQKDDPLYLRTRAFVLSQDNRFYYEGPRAQGVGSPHTPAGYIWPIALCMQALTTDAVDEIAGLLTQLLTTHAGTRFMHESFDPAKPEDFTRSWFAWANSLFGEMVYRLYEDGKLDDVLAQVAKTVRQV</sequence>
<dbReference type="PANTHER" id="PTHR31047">
    <property type="entry name" value="MEIOTICALLY UP-REGULATED GENE 157 PROTEIN"/>
    <property type="match status" value="1"/>
</dbReference>
<organism evidence="1 2">
    <name type="scientific">Candidatus Onthenecus intestinigallinarum</name>
    <dbReference type="NCBI Taxonomy" id="2840875"/>
    <lineage>
        <taxon>Bacteria</taxon>
        <taxon>Bacillati</taxon>
        <taxon>Bacillota</taxon>
        <taxon>Clostridia</taxon>
        <taxon>Eubacteriales</taxon>
        <taxon>Candidatus Onthenecus</taxon>
    </lineage>
</organism>
<dbReference type="GO" id="GO:0016787">
    <property type="term" value="F:hydrolase activity"/>
    <property type="evidence" value="ECO:0007669"/>
    <property type="project" value="UniProtKB-KW"/>
</dbReference>
<dbReference type="Gene3D" id="1.50.10.10">
    <property type="match status" value="1"/>
</dbReference>
<protein>
    <submittedName>
        <fullName evidence="1">Glycoside hydrolase family 125 protein</fullName>
    </submittedName>
</protein>
<dbReference type="SMART" id="SM01149">
    <property type="entry name" value="DUF1237"/>
    <property type="match status" value="1"/>
</dbReference>
<evidence type="ECO:0000313" key="2">
    <source>
        <dbReference type="Proteomes" id="UP000886887"/>
    </source>
</evidence>
<gene>
    <name evidence="1" type="ORF">IAB73_11175</name>
</gene>
<dbReference type="AlphaFoldDB" id="A0A9D1CRA5"/>
<dbReference type="EMBL" id="DVFJ01000038">
    <property type="protein sequence ID" value="HIQ72756.1"/>
    <property type="molecule type" value="Genomic_DNA"/>
</dbReference>
<dbReference type="InterPro" id="IPR008313">
    <property type="entry name" value="GH125"/>
</dbReference>
<comment type="caution">
    <text evidence="1">The sequence shown here is derived from an EMBL/GenBank/DDBJ whole genome shotgun (WGS) entry which is preliminary data.</text>
</comment>
<dbReference type="InterPro" id="IPR012341">
    <property type="entry name" value="6hp_glycosidase-like_sf"/>
</dbReference>
<evidence type="ECO:0000313" key="1">
    <source>
        <dbReference type="EMBL" id="HIQ72756.1"/>
    </source>
</evidence>
<keyword evidence="1" id="KW-0378">Hydrolase</keyword>
<proteinExistence type="predicted"/>
<reference evidence="1" key="2">
    <citation type="journal article" date="2021" name="PeerJ">
        <title>Extensive microbial diversity within the chicken gut microbiome revealed by metagenomics and culture.</title>
        <authorList>
            <person name="Gilroy R."/>
            <person name="Ravi A."/>
            <person name="Getino M."/>
            <person name="Pursley I."/>
            <person name="Horton D.L."/>
            <person name="Alikhan N.F."/>
            <person name="Baker D."/>
            <person name="Gharbi K."/>
            <person name="Hall N."/>
            <person name="Watson M."/>
            <person name="Adriaenssens E.M."/>
            <person name="Foster-Nyarko E."/>
            <person name="Jarju S."/>
            <person name="Secka A."/>
            <person name="Antonio M."/>
            <person name="Oren A."/>
            <person name="Chaudhuri R.R."/>
            <person name="La Ragione R."/>
            <person name="Hildebrand F."/>
            <person name="Pallen M.J."/>
        </authorList>
    </citation>
    <scope>NUCLEOTIDE SEQUENCE</scope>
    <source>
        <strain evidence="1">ChiSxjej2B14-6234</strain>
    </source>
</reference>
<dbReference type="Pfam" id="PF06824">
    <property type="entry name" value="Glyco_hydro_125"/>
    <property type="match status" value="1"/>
</dbReference>
<dbReference type="InterPro" id="IPR008928">
    <property type="entry name" value="6-hairpin_glycosidase_sf"/>
</dbReference>
<dbReference type="SUPFAM" id="SSF48208">
    <property type="entry name" value="Six-hairpin glycosidases"/>
    <property type="match status" value="1"/>
</dbReference>
<name>A0A9D1CRA5_9FIRM</name>